<dbReference type="EMBL" id="BSXT01001912">
    <property type="protein sequence ID" value="GMF46068.1"/>
    <property type="molecule type" value="Genomic_DNA"/>
</dbReference>
<comment type="caution">
    <text evidence="1">The sequence shown here is derived from an EMBL/GenBank/DDBJ whole genome shotgun (WGS) entry which is preliminary data.</text>
</comment>
<sequence>MATPSLVLLDDVRCAYANDANAMQLLNYFTAPSDKSRQSRKTSPYRYRVFNDLLLYSAVDDNADRVVVPDDLELKLRITYDTPTSGHSGREKTYLLLTPLKKGATVPNTLGTRGCLMAFTSNGVCPVEAPTELLLANSAFGKQSHQSRNE</sequence>
<evidence type="ECO:0000313" key="1">
    <source>
        <dbReference type="EMBL" id="GMF46068.1"/>
    </source>
</evidence>
<dbReference type="Proteomes" id="UP001165121">
    <property type="component" value="Unassembled WGS sequence"/>
</dbReference>
<protein>
    <submittedName>
        <fullName evidence="1">Unnamed protein product</fullName>
    </submittedName>
</protein>
<keyword evidence="2" id="KW-1185">Reference proteome</keyword>
<name>A0A9W6XVD3_9STRA</name>
<dbReference type="AlphaFoldDB" id="A0A9W6XVD3"/>
<evidence type="ECO:0000313" key="2">
    <source>
        <dbReference type="Proteomes" id="UP001165121"/>
    </source>
</evidence>
<organism evidence="1 2">
    <name type="scientific">Phytophthora fragariaefolia</name>
    <dbReference type="NCBI Taxonomy" id="1490495"/>
    <lineage>
        <taxon>Eukaryota</taxon>
        <taxon>Sar</taxon>
        <taxon>Stramenopiles</taxon>
        <taxon>Oomycota</taxon>
        <taxon>Peronosporomycetes</taxon>
        <taxon>Peronosporales</taxon>
        <taxon>Peronosporaceae</taxon>
        <taxon>Phytophthora</taxon>
    </lineage>
</organism>
<accession>A0A9W6XVD3</accession>
<reference evidence="1" key="1">
    <citation type="submission" date="2023-04" db="EMBL/GenBank/DDBJ databases">
        <title>Phytophthora fragariaefolia NBRC 109709.</title>
        <authorList>
            <person name="Ichikawa N."/>
            <person name="Sato H."/>
            <person name="Tonouchi N."/>
        </authorList>
    </citation>
    <scope>NUCLEOTIDE SEQUENCE</scope>
    <source>
        <strain evidence="1">NBRC 109709</strain>
    </source>
</reference>
<gene>
    <name evidence="1" type="ORF">Pfra01_001680200</name>
</gene>
<proteinExistence type="predicted"/>